<dbReference type="EnsemblMetazoa" id="PPA22773.1">
    <property type="protein sequence ID" value="PPA22773.1"/>
    <property type="gene ID" value="WBGene00112327"/>
</dbReference>
<organism evidence="6 7">
    <name type="scientific">Pristionchus pacificus</name>
    <name type="common">Parasitic nematode worm</name>
    <dbReference type="NCBI Taxonomy" id="54126"/>
    <lineage>
        <taxon>Eukaryota</taxon>
        <taxon>Metazoa</taxon>
        <taxon>Ecdysozoa</taxon>
        <taxon>Nematoda</taxon>
        <taxon>Chromadorea</taxon>
        <taxon>Rhabditida</taxon>
        <taxon>Rhabditina</taxon>
        <taxon>Diplogasteromorpha</taxon>
        <taxon>Diplogasteroidea</taxon>
        <taxon>Neodiplogasteridae</taxon>
        <taxon>Pristionchus</taxon>
    </lineage>
</organism>
<evidence type="ECO:0000313" key="7">
    <source>
        <dbReference type="Proteomes" id="UP000005239"/>
    </source>
</evidence>
<dbReference type="SMART" id="SM00256">
    <property type="entry name" value="FBOX"/>
    <property type="match status" value="1"/>
</dbReference>
<dbReference type="PROSITE" id="PS50181">
    <property type="entry name" value="FBOX"/>
    <property type="match status" value="1"/>
</dbReference>
<dbReference type="PROSITE" id="PS00560">
    <property type="entry name" value="CARBOXYPEPT_SER_HIS"/>
    <property type="match status" value="1"/>
</dbReference>
<dbReference type="InterPro" id="IPR029058">
    <property type="entry name" value="AB_hydrolase_fold"/>
</dbReference>
<dbReference type="Pfam" id="PF00646">
    <property type="entry name" value="F-box"/>
    <property type="match status" value="1"/>
</dbReference>
<accession>A0A8R1UIB7</accession>
<evidence type="ECO:0000313" key="6">
    <source>
        <dbReference type="EnsemblMetazoa" id="PPA22773.1"/>
    </source>
</evidence>
<evidence type="ECO:0000256" key="5">
    <source>
        <dbReference type="RuleBase" id="RU361156"/>
    </source>
</evidence>
<evidence type="ECO:0000256" key="1">
    <source>
        <dbReference type="ARBA" id="ARBA00009431"/>
    </source>
</evidence>
<dbReference type="InterPro" id="IPR032675">
    <property type="entry name" value="LRR_dom_sf"/>
</dbReference>
<dbReference type="GO" id="GO:0006508">
    <property type="term" value="P:proteolysis"/>
    <property type="evidence" value="ECO:0007669"/>
    <property type="project" value="UniProtKB-KW"/>
</dbReference>
<dbReference type="InterPro" id="IPR006150">
    <property type="entry name" value="Cys_repeat_1"/>
</dbReference>
<protein>
    <recommendedName>
        <fullName evidence="5">Carboxypeptidase</fullName>
        <ecNumber evidence="5">3.4.16.-</ecNumber>
    </recommendedName>
</protein>
<comment type="similarity">
    <text evidence="1 5">Belongs to the peptidase S10 family.</text>
</comment>
<dbReference type="InterPro" id="IPR018202">
    <property type="entry name" value="Ser_caboxypep_ser_AS"/>
</dbReference>
<reference evidence="7" key="1">
    <citation type="journal article" date="2008" name="Nat. Genet.">
        <title>The Pristionchus pacificus genome provides a unique perspective on nematode lifestyle and parasitism.</title>
        <authorList>
            <person name="Dieterich C."/>
            <person name="Clifton S.W."/>
            <person name="Schuster L.N."/>
            <person name="Chinwalla A."/>
            <person name="Delehaunty K."/>
            <person name="Dinkelacker I."/>
            <person name="Fulton L."/>
            <person name="Fulton R."/>
            <person name="Godfrey J."/>
            <person name="Minx P."/>
            <person name="Mitreva M."/>
            <person name="Roeseler W."/>
            <person name="Tian H."/>
            <person name="Witte H."/>
            <person name="Yang S.P."/>
            <person name="Wilson R.K."/>
            <person name="Sommer R.J."/>
        </authorList>
    </citation>
    <scope>NUCLEOTIDE SEQUENCE [LARGE SCALE GENOMIC DNA]</scope>
    <source>
        <strain evidence="7">PS312</strain>
    </source>
</reference>
<keyword evidence="3 5" id="KW-0645">Protease</keyword>
<dbReference type="InterPro" id="IPR028150">
    <property type="entry name" value="Lustrin_cystein"/>
</dbReference>
<dbReference type="InterPro" id="IPR001810">
    <property type="entry name" value="F-box_dom"/>
</dbReference>
<dbReference type="Gene3D" id="3.80.10.10">
    <property type="entry name" value="Ribonuclease Inhibitor"/>
    <property type="match status" value="1"/>
</dbReference>
<dbReference type="PROSITE" id="PS00131">
    <property type="entry name" value="CARBOXYPEPT_SER_SER"/>
    <property type="match status" value="1"/>
</dbReference>
<keyword evidence="4 5" id="KW-0378">Hydrolase</keyword>
<dbReference type="Proteomes" id="UP000005239">
    <property type="component" value="Unassembled WGS sequence"/>
</dbReference>
<feature type="chain" id="PRO_5042620857" description="Carboxypeptidase" evidence="5">
    <location>
        <begin position="21"/>
        <end position="1284"/>
    </location>
</feature>
<dbReference type="SUPFAM" id="SSF52047">
    <property type="entry name" value="RNI-like"/>
    <property type="match status" value="1"/>
</dbReference>
<proteinExistence type="inferred from homology"/>
<keyword evidence="5" id="KW-0732">Signal</keyword>
<dbReference type="SUPFAM" id="SSF53474">
    <property type="entry name" value="alpha/beta-Hydrolases"/>
    <property type="match status" value="1"/>
</dbReference>
<dbReference type="SUPFAM" id="SSF81383">
    <property type="entry name" value="F-box domain"/>
    <property type="match status" value="1"/>
</dbReference>
<reference evidence="6" key="2">
    <citation type="submission" date="2022-06" db="UniProtKB">
        <authorList>
            <consortium name="EnsemblMetazoa"/>
        </authorList>
    </citation>
    <scope>IDENTIFICATION</scope>
    <source>
        <strain evidence="6">PS312</strain>
    </source>
</reference>
<dbReference type="GO" id="GO:0031647">
    <property type="term" value="P:regulation of protein stability"/>
    <property type="evidence" value="ECO:0007669"/>
    <property type="project" value="UniProtKB-ARBA"/>
</dbReference>
<sequence length="1284" mass="142202">MYYSLPLLLLSLPLIHTAQPIYEYLRNLCPSDLIPVTGTKTVRTCDESCPSNSKCINGICCSTPPKCLDSSYSYATTLSCLPSTKNNCPKGTKCMESSNEDQFICCANTLTSTTRQSKIVKGGRPSRGDICPSSHPIALSDPSKGLMLCNDCDQGICVQFRRSSVMICCQSHEVVCGEGSQVEQRGGVSVDCSTDQCSRGYECTNTSSNQKVCCSMGVCSNGSRSTRSCAGGCLSGEKCESIKGERWCCPIDEEEEDVLCPDGSSPSSECTIGSGSECNRDERCLQLSSFSSQCCPLSKNRRDGTTCLDGTKPLSLSNESISCPEIGTPCPKSGYSCQTTSKGDLFCCRDRVDKIHLFQLKSTTESVPVEDKCPFSYDPVTSVLTGKTRTCTGFLDFTCPFGYTCMPSSSTPAFLCFFDSTLIMRSLFLLALCIAAAYGQSAQDDEIKDLPGVDFDINFKHYSGFLQASDNHYLHYWFVESQNDPSTDPLIFWFNGGPGCSSLDGLLNEMGPYVANEDGKTLRENEYAWNKFSSVVYLEAPAGVGYSYAADGNITTNDDQTSAQNYEAVKQWFLRFPEFRRNNLYIMGESYGGVYVPTLTARIVDGLKTFKINLKGMALGNGYVNEKLNIDTSVRYAYGHGLIDEKTWNTLERDCCKGCIDSCDLTAVTGHCATMVEDIFQFLWGGGLNPYDLYRDCEASPDMNSNRMNIMLRGVAPGMERMHMDTLKKNNKTVLDWVRSTGGLKMSGAPCLNDTDVVNYMNDRAVRKALHIPFNLGKWDICSDSVTTTYQKQYTDMAPFIKKIVKAHVRVLMFYGDVDMACNFMMGQQFVDQLGLRRTLGKTPWKYDRQIAGFKTLFDGLTFLTVRGAGHMAPQWKAPQMYYAIQQSVNRFWSRQLLIFSISRKSMSTNSVSSLISDSISITTDPDSFYRIPGAFKRRCPPSKTERDLIMLLPDDCLLRVANELSLHDLVNMLRCCRRFHSVGSASSSWKVIDFGDRSVPGDVIRRILMRGTTVLRLCGTNIVDPIPDIDQEPFYTKLTHVDATRLSFTPQSQSMLSNVLISSTILTHISLSGCDITLEIATHLSRIYSLSHLDLSMCNNLNPDHLSLILYRCGRTVIELNVSCSKIGREGGMVIATRCSSNLLRLDLSGSASSDNPDDSIDDAVVATLVKNCPSLWEVHLSDSPNLTDVSFENLMRLPDLESVSFSRCYGIDPHKYLLPNQLTNLCVYGLLSDEGVQHVRNNLPSTRVNDLDLAISHVARPTPPPHITALWGIKMKPFCQVN</sequence>
<feature type="signal peptide" evidence="5">
    <location>
        <begin position="1"/>
        <end position="20"/>
    </location>
</feature>
<dbReference type="GO" id="GO:1904715">
    <property type="term" value="P:negative regulation of chaperone-mediated autophagy"/>
    <property type="evidence" value="ECO:0007669"/>
    <property type="project" value="UniProtKB-ARBA"/>
</dbReference>
<dbReference type="InterPro" id="IPR001563">
    <property type="entry name" value="Peptidase_S10"/>
</dbReference>
<evidence type="ECO:0000256" key="3">
    <source>
        <dbReference type="ARBA" id="ARBA00022670"/>
    </source>
</evidence>
<accession>A0A2A6D3E7</accession>
<dbReference type="InterPro" id="IPR036047">
    <property type="entry name" value="F-box-like_dom_sf"/>
</dbReference>
<evidence type="ECO:0000256" key="4">
    <source>
        <dbReference type="ARBA" id="ARBA00022801"/>
    </source>
</evidence>
<dbReference type="SMART" id="SM00289">
    <property type="entry name" value="WR1"/>
    <property type="match status" value="6"/>
</dbReference>
<dbReference type="FunFam" id="3.40.50.1820:FF:000335">
    <property type="entry name" value="Carboxypeptidase"/>
    <property type="match status" value="1"/>
</dbReference>
<keyword evidence="2 5" id="KW-0121">Carboxypeptidase</keyword>
<keyword evidence="7" id="KW-1185">Reference proteome</keyword>
<dbReference type="EC" id="3.4.16.-" evidence="5"/>
<dbReference type="CDD" id="cd09917">
    <property type="entry name" value="F-box_SF"/>
    <property type="match status" value="1"/>
</dbReference>
<dbReference type="PANTHER" id="PTHR11802:SF418">
    <property type="entry name" value="SERINE CARBOXYPEPTIDASE CTSA-1.1"/>
    <property type="match status" value="1"/>
</dbReference>
<name>A0A2A6D3E7_PRIPA</name>
<dbReference type="PANTHER" id="PTHR11802">
    <property type="entry name" value="SERINE PROTEASE FAMILY S10 SERINE CARBOXYPEPTIDASE"/>
    <property type="match status" value="1"/>
</dbReference>
<dbReference type="Pfam" id="PF00450">
    <property type="entry name" value="Peptidase_S10"/>
    <property type="match status" value="1"/>
</dbReference>
<dbReference type="InterPro" id="IPR033124">
    <property type="entry name" value="Ser_caboxypep_his_AS"/>
</dbReference>
<dbReference type="Gene3D" id="3.40.50.1820">
    <property type="entry name" value="alpha/beta hydrolase"/>
    <property type="match status" value="1"/>
</dbReference>
<dbReference type="Pfam" id="PF14625">
    <property type="entry name" value="Lustrin_cystein"/>
    <property type="match status" value="3"/>
</dbReference>
<evidence type="ECO:0000256" key="2">
    <source>
        <dbReference type="ARBA" id="ARBA00022645"/>
    </source>
</evidence>
<dbReference type="PRINTS" id="PR00724">
    <property type="entry name" value="CRBOXYPTASEC"/>
</dbReference>
<dbReference type="GO" id="GO:0004185">
    <property type="term" value="F:serine-type carboxypeptidase activity"/>
    <property type="evidence" value="ECO:0000318"/>
    <property type="project" value="GO_Central"/>
</dbReference>
<gene>
    <name evidence="6" type="primary">WBGene00112327</name>
</gene>